<gene>
    <name evidence="1" type="ORF">GSTENG00025895001</name>
</gene>
<sequence length="42" mass="5026">MPRIENDIKLDFKDVLLRPKRTPSSLGARYLHLYFIKLLLIK</sequence>
<dbReference type="KEGG" id="tng:GSTEN00025895G001"/>
<dbReference type="AlphaFoldDB" id="Q4S0S0"/>
<dbReference type="EMBL" id="CAAE01014779">
    <property type="protein sequence ID" value="CAG05762.1"/>
    <property type="molecule type" value="Genomic_DNA"/>
</dbReference>
<organism evidence="1">
    <name type="scientific">Tetraodon nigroviridis</name>
    <name type="common">Spotted green pufferfish</name>
    <name type="synonym">Chelonodon nigroviridis</name>
    <dbReference type="NCBI Taxonomy" id="99883"/>
    <lineage>
        <taxon>Eukaryota</taxon>
        <taxon>Metazoa</taxon>
        <taxon>Chordata</taxon>
        <taxon>Craniata</taxon>
        <taxon>Vertebrata</taxon>
        <taxon>Euteleostomi</taxon>
        <taxon>Actinopterygii</taxon>
        <taxon>Neopterygii</taxon>
        <taxon>Teleostei</taxon>
        <taxon>Neoteleostei</taxon>
        <taxon>Acanthomorphata</taxon>
        <taxon>Eupercaria</taxon>
        <taxon>Tetraodontiformes</taxon>
        <taxon>Tetradontoidea</taxon>
        <taxon>Tetraodontidae</taxon>
        <taxon>Tetraodon</taxon>
    </lineage>
</organism>
<comment type="caution">
    <text evidence="1">The sequence shown here is derived from an EMBL/GenBank/DDBJ whole genome shotgun (WGS) entry which is preliminary data.</text>
</comment>
<name>Q4S0S0_TETNG</name>
<evidence type="ECO:0000313" key="1">
    <source>
        <dbReference type="EMBL" id="CAG05762.1"/>
    </source>
</evidence>
<reference evidence="1" key="2">
    <citation type="submission" date="2004-02" db="EMBL/GenBank/DDBJ databases">
        <authorList>
            <consortium name="Genoscope"/>
            <consortium name="Whitehead Institute Centre for Genome Research"/>
        </authorList>
    </citation>
    <scope>NUCLEOTIDE SEQUENCE</scope>
</reference>
<reference evidence="1" key="1">
    <citation type="journal article" date="2004" name="Nature">
        <title>Genome duplication in the teleost fish Tetraodon nigroviridis reveals the early vertebrate proto-karyotype.</title>
        <authorList>
            <person name="Jaillon O."/>
            <person name="Aury J.-M."/>
            <person name="Brunet F."/>
            <person name="Petit J.-L."/>
            <person name="Stange-Thomann N."/>
            <person name="Mauceli E."/>
            <person name="Bouneau L."/>
            <person name="Fischer C."/>
            <person name="Ozouf-Costaz C."/>
            <person name="Bernot A."/>
            <person name="Nicaud S."/>
            <person name="Jaffe D."/>
            <person name="Fisher S."/>
            <person name="Lutfalla G."/>
            <person name="Dossat C."/>
            <person name="Segurens B."/>
            <person name="Dasilva C."/>
            <person name="Salanoubat M."/>
            <person name="Levy M."/>
            <person name="Boudet N."/>
            <person name="Castellano S."/>
            <person name="Anthouard V."/>
            <person name="Jubin C."/>
            <person name="Castelli V."/>
            <person name="Katinka M."/>
            <person name="Vacherie B."/>
            <person name="Biemont C."/>
            <person name="Skalli Z."/>
            <person name="Cattolico L."/>
            <person name="Poulain J."/>
            <person name="De Berardinis V."/>
            <person name="Cruaud C."/>
            <person name="Duprat S."/>
            <person name="Brottier P."/>
            <person name="Coutanceau J.-P."/>
            <person name="Gouzy J."/>
            <person name="Parra G."/>
            <person name="Lardier G."/>
            <person name="Chapple C."/>
            <person name="McKernan K.J."/>
            <person name="McEwan P."/>
            <person name="Bosak S."/>
            <person name="Kellis M."/>
            <person name="Volff J.-N."/>
            <person name="Guigo R."/>
            <person name="Zody M.C."/>
            <person name="Mesirov J."/>
            <person name="Lindblad-Toh K."/>
            <person name="Birren B."/>
            <person name="Nusbaum C."/>
            <person name="Kahn D."/>
            <person name="Robinson-Rechavi M."/>
            <person name="Laudet V."/>
            <person name="Schachter V."/>
            <person name="Quetier F."/>
            <person name="Saurin W."/>
            <person name="Scarpelli C."/>
            <person name="Wincker P."/>
            <person name="Lander E.S."/>
            <person name="Weissenbach J."/>
            <person name="Roest Crollius H."/>
        </authorList>
    </citation>
    <scope>NUCLEOTIDE SEQUENCE [LARGE SCALE GENOMIC DNA]</scope>
</reference>
<dbReference type="OrthoDB" id="418595at2759"/>
<accession>Q4S0S0</accession>
<protein>
    <submittedName>
        <fullName evidence="1">(spotted green pufferfish) hypothetical protein</fullName>
    </submittedName>
</protein>
<proteinExistence type="predicted"/>